<evidence type="ECO:0000313" key="2">
    <source>
        <dbReference type="EMBL" id="CAD9339843.1"/>
    </source>
</evidence>
<feature type="transmembrane region" description="Helical" evidence="1">
    <location>
        <begin position="84"/>
        <end position="108"/>
    </location>
</feature>
<feature type="transmembrane region" description="Helical" evidence="1">
    <location>
        <begin position="390"/>
        <end position="418"/>
    </location>
</feature>
<name>A0A7S2EJA7_9STRA</name>
<feature type="transmembrane region" description="Helical" evidence="1">
    <location>
        <begin position="6"/>
        <end position="36"/>
    </location>
</feature>
<protein>
    <submittedName>
        <fullName evidence="2">Uncharacterized protein</fullName>
    </submittedName>
</protein>
<dbReference type="EMBL" id="HBGN01024977">
    <property type="protein sequence ID" value="CAD9339843.1"/>
    <property type="molecule type" value="Transcribed_RNA"/>
</dbReference>
<dbReference type="AlphaFoldDB" id="A0A7S2EJA7"/>
<reference evidence="2" key="1">
    <citation type="submission" date="2021-01" db="EMBL/GenBank/DDBJ databases">
        <authorList>
            <person name="Corre E."/>
            <person name="Pelletier E."/>
            <person name="Niang G."/>
            <person name="Scheremetjew M."/>
            <person name="Finn R."/>
            <person name="Kale V."/>
            <person name="Holt S."/>
            <person name="Cochrane G."/>
            <person name="Meng A."/>
            <person name="Brown T."/>
            <person name="Cohen L."/>
        </authorList>
    </citation>
    <scope>NUCLEOTIDE SEQUENCE</scope>
    <source>
        <strain evidence="2">Pop2</strain>
    </source>
</reference>
<feature type="transmembrane region" description="Helical" evidence="1">
    <location>
        <begin position="353"/>
        <end position="370"/>
    </location>
</feature>
<gene>
    <name evidence="2" type="ORF">DBRI1063_LOCUS15979</name>
</gene>
<organism evidence="2">
    <name type="scientific">Ditylum brightwellii</name>
    <dbReference type="NCBI Taxonomy" id="49249"/>
    <lineage>
        <taxon>Eukaryota</taxon>
        <taxon>Sar</taxon>
        <taxon>Stramenopiles</taxon>
        <taxon>Ochrophyta</taxon>
        <taxon>Bacillariophyta</taxon>
        <taxon>Mediophyceae</taxon>
        <taxon>Lithodesmiophycidae</taxon>
        <taxon>Lithodesmiales</taxon>
        <taxon>Lithodesmiaceae</taxon>
        <taxon>Ditylum</taxon>
    </lineage>
</organism>
<feature type="transmembrane region" description="Helical" evidence="1">
    <location>
        <begin position="48"/>
        <end position="64"/>
    </location>
</feature>
<sequence length="430" mass="48754">MIYGYFSLFSWISGCGFPVMSKAVAMLFLTFFFTIIDNGDCQWLKGPRIFSFFAFIGAIVLSALDTGYHESETSTYTDGGSSLWYATVGFCGTFSLIALEHSSSYHFLCDYNWPIYMSMALFTYSNQQPALLVFSSLILVAYGLWVEKEGEEYQDEKVRTEITTITETKSLKDDATAQEDIASNDQYNRQQYENIGTAFLLIAVLISDIQDSQNGVLLAMMSTAVIKYGTEREKTSFQGVIGTLGWCIATFLIFSKNHFLAGVINMPIRMTIVLILATILLGGWKEKIASSKLSIPPKTLKGIYDALVSTTLLLLLLLCIVGNSNKWSDWKFMMDFGYFKLVDGGYSYHNRGIYILPWCTPLFIYYRTLYQSWPEQEKKFARYRVPENGVSILVVLHVMRLVSWAELYLIVALLMSLWPKIKGLLLGKKQ</sequence>
<feature type="transmembrane region" description="Helical" evidence="1">
    <location>
        <begin position="129"/>
        <end position="146"/>
    </location>
</feature>
<feature type="transmembrane region" description="Helical" evidence="1">
    <location>
        <begin position="236"/>
        <end position="254"/>
    </location>
</feature>
<keyword evidence="1" id="KW-0472">Membrane</keyword>
<accession>A0A7S2EJA7</accession>
<feature type="transmembrane region" description="Helical" evidence="1">
    <location>
        <begin position="266"/>
        <end position="284"/>
    </location>
</feature>
<evidence type="ECO:0000256" key="1">
    <source>
        <dbReference type="SAM" id="Phobius"/>
    </source>
</evidence>
<keyword evidence="1" id="KW-0812">Transmembrane</keyword>
<keyword evidence="1" id="KW-1133">Transmembrane helix</keyword>
<proteinExistence type="predicted"/>
<feature type="transmembrane region" description="Helical" evidence="1">
    <location>
        <begin position="304"/>
        <end position="324"/>
    </location>
</feature>